<evidence type="ECO:0000313" key="5">
    <source>
        <dbReference type="EMBL" id="ODM03428.1"/>
    </source>
</evidence>
<name>A0A1E3A3X1_9FIRM</name>
<dbReference type="GO" id="GO:0004563">
    <property type="term" value="F:beta-N-acetylhexosaminidase activity"/>
    <property type="evidence" value="ECO:0007669"/>
    <property type="project" value="UniProtKB-ARBA"/>
</dbReference>
<evidence type="ECO:0000259" key="4">
    <source>
        <dbReference type="Pfam" id="PF18088"/>
    </source>
</evidence>
<dbReference type="Proteomes" id="UP000094271">
    <property type="component" value="Unassembled WGS sequence"/>
</dbReference>
<dbReference type="OrthoDB" id="383771at2"/>
<evidence type="ECO:0000256" key="2">
    <source>
        <dbReference type="ARBA" id="ARBA00022801"/>
    </source>
</evidence>
<dbReference type="EMBL" id="MEHA01000055">
    <property type="protein sequence ID" value="ODR34819.1"/>
    <property type="molecule type" value="Genomic_DNA"/>
</dbReference>
<dbReference type="Gene3D" id="1.20.120.670">
    <property type="entry name" value="N-acetyl-b-d-glucoasminidase"/>
    <property type="match status" value="1"/>
</dbReference>
<dbReference type="PANTHER" id="PTHR21040:SF8">
    <property type="entry name" value="BCDNA.GH04120"/>
    <property type="match status" value="1"/>
</dbReference>
<dbReference type="SUPFAM" id="SSF51445">
    <property type="entry name" value="(Trans)glycosidases"/>
    <property type="match status" value="1"/>
</dbReference>
<dbReference type="AlphaFoldDB" id="A0A1E3A3X1"/>
<dbReference type="GO" id="GO:0005975">
    <property type="term" value="P:carbohydrate metabolic process"/>
    <property type="evidence" value="ECO:0007669"/>
    <property type="project" value="InterPro"/>
</dbReference>
<reference evidence="6 8" key="2">
    <citation type="submission" date="2016-08" db="EMBL/GenBank/DDBJ databases">
        <authorList>
            <person name="Seilhamer J.J."/>
        </authorList>
    </citation>
    <scope>NUCLEOTIDE SEQUENCE [LARGE SCALE GENOMIC DNA]</scope>
    <source>
        <strain evidence="6 8">NML150140-1</strain>
    </source>
</reference>
<protein>
    <submittedName>
        <fullName evidence="5">Glycosyl hydrolase family 20, catalytic domain</fullName>
    </submittedName>
</protein>
<dbReference type="PATRIC" id="fig|1432052.4.peg.4684"/>
<reference evidence="5 7" key="1">
    <citation type="submission" date="2016-07" db="EMBL/GenBank/DDBJ databases">
        <title>Characterization of isolates of Eisenbergiella tayi derived from blood cultures, using whole genome sequencing.</title>
        <authorList>
            <person name="Burdz T."/>
            <person name="Wiebe D."/>
            <person name="Huynh C."/>
            <person name="Bernard K."/>
        </authorList>
    </citation>
    <scope>NUCLEOTIDE SEQUENCE [LARGE SCALE GENOMIC DNA]</scope>
    <source>
        <strain evidence="5 7">NML 110608</strain>
    </source>
</reference>
<dbReference type="Gene3D" id="3.20.20.80">
    <property type="entry name" value="Glycosidases"/>
    <property type="match status" value="1"/>
</dbReference>
<gene>
    <name evidence="6" type="ORF">BEI59_36050</name>
    <name evidence="5" type="ORF">BEI61_04224</name>
</gene>
<dbReference type="InterPro" id="IPR038901">
    <property type="entry name" value="HEXDC-like"/>
</dbReference>
<dbReference type="InterPro" id="IPR041063">
    <property type="entry name" value="Glyco_H_20C_C"/>
</dbReference>
<dbReference type="Proteomes" id="UP000094067">
    <property type="component" value="Unassembled WGS sequence"/>
</dbReference>
<dbReference type="RefSeq" id="WP_069153892.1">
    <property type="nucleotide sequence ID" value="NZ_MCGH01000003.1"/>
</dbReference>
<dbReference type="CDD" id="cd06565">
    <property type="entry name" value="GH20_GcnA-like"/>
    <property type="match status" value="1"/>
</dbReference>
<dbReference type="Pfam" id="PF00728">
    <property type="entry name" value="Glyco_hydro_20"/>
    <property type="match status" value="1"/>
</dbReference>
<sequence length="623" mass="72379">MKFRLDNWSREDSRCFDELAELLSMERAEDGIPLRLEAADYPGCYMQEGKAVITYSSRHQIWRELGLLCEKLEMQDCFACREEPAYQDLGVMLDCSRNGVLTVEAVKDFTRYLALMGYSSVQLYTEDTYKIERQPYFGYQRGAYSREEFREMDSYTSLFGIELIPCIQTLAHLECMLRWKEYDGIRDIDNILLADEEKTYDFIREMFRQMAGNLKSRRINIGMDEAHMLGLGAHLDRYGYENRMDIMLRHYRRVAEIAESFGYQPMMWSDMFFRLATHGEYYTEEELQIDPGVGAALSDDITLIYWDYYTLEEEKYHKMFSSHKKITDRIAFAGGAWKWEGPCPNSWYSRAVALPAHKSCRENGISQVMITAWGDNGDECPLYSVLPAFSQWAELCYTDCCDDSHMEQRFRTCTGASYQAFLHLGDAAVMPDNPPPGRCGVNPVRYLLYQDLLGGLFDAHVDYEQKEYLENCARLMEEYKESAPDKWKYLFETQEAIDRLLAGKCMLGVEIRKAYLEGKKEELPACKEQITVLLELLETVIKDVQIQWCRENKIYGLDILQQQLGGLKQRMLFACDRLDGYAKGRYDALEELEEEPLPYYGRETEGKAVVSPSWSRIVSAGNH</sequence>
<feature type="domain" description="Glycoside hydrolase family 20 catalytic" evidence="3">
    <location>
        <begin position="139"/>
        <end position="276"/>
    </location>
</feature>
<accession>A0A1E3A3X1</accession>
<evidence type="ECO:0000313" key="8">
    <source>
        <dbReference type="Proteomes" id="UP000094271"/>
    </source>
</evidence>
<dbReference type="InterPro" id="IPR015883">
    <property type="entry name" value="Glyco_hydro_20_cat"/>
</dbReference>
<dbReference type="EMBL" id="MCGH01000003">
    <property type="protein sequence ID" value="ODM03428.1"/>
    <property type="molecule type" value="Genomic_DNA"/>
</dbReference>
<organism evidence="5 7">
    <name type="scientific">Eisenbergiella tayi</name>
    <dbReference type="NCBI Taxonomy" id="1432052"/>
    <lineage>
        <taxon>Bacteria</taxon>
        <taxon>Bacillati</taxon>
        <taxon>Bacillota</taxon>
        <taxon>Clostridia</taxon>
        <taxon>Lachnospirales</taxon>
        <taxon>Lachnospiraceae</taxon>
        <taxon>Eisenbergiella</taxon>
    </lineage>
</organism>
<evidence type="ECO:0000313" key="7">
    <source>
        <dbReference type="Proteomes" id="UP000094067"/>
    </source>
</evidence>
<feature type="domain" description="Glycoside Hydrolase 20C C-terminal" evidence="4">
    <location>
        <begin position="419"/>
        <end position="608"/>
    </location>
</feature>
<dbReference type="PANTHER" id="PTHR21040">
    <property type="entry name" value="BCDNA.GH04120"/>
    <property type="match status" value="1"/>
</dbReference>
<proteinExistence type="inferred from homology"/>
<evidence type="ECO:0000259" key="3">
    <source>
        <dbReference type="Pfam" id="PF00728"/>
    </source>
</evidence>
<evidence type="ECO:0000313" key="6">
    <source>
        <dbReference type="EMBL" id="ODR34819.1"/>
    </source>
</evidence>
<keyword evidence="2 5" id="KW-0378">Hydrolase</keyword>
<evidence type="ECO:0000256" key="1">
    <source>
        <dbReference type="ARBA" id="ARBA00006285"/>
    </source>
</evidence>
<comment type="caution">
    <text evidence="5">The sequence shown here is derived from an EMBL/GenBank/DDBJ whole genome shotgun (WGS) entry which is preliminary data.</text>
</comment>
<comment type="similarity">
    <text evidence="1">Belongs to the glycosyl hydrolase 20 family.</text>
</comment>
<dbReference type="Pfam" id="PF18088">
    <property type="entry name" value="Glyco_H_20C_C"/>
    <property type="match status" value="1"/>
</dbReference>
<dbReference type="InterPro" id="IPR017853">
    <property type="entry name" value="GH"/>
</dbReference>